<gene>
    <name evidence="2" type="ORF">GALMADRAFT_153781</name>
</gene>
<reference evidence="3" key="1">
    <citation type="journal article" date="2014" name="Proc. Natl. Acad. Sci. U.S.A.">
        <title>Extensive sampling of basidiomycete genomes demonstrates inadequacy of the white-rot/brown-rot paradigm for wood decay fungi.</title>
        <authorList>
            <person name="Riley R."/>
            <person name="Salamov A.A."/>
            <person name="Brown D.W."/>
            <person name="Nagy L.G."/>
            <person name="Floudas D."/>
            <person name="Held B.W."/>
            <person name="Levasseur A."/>
            <person name="Lombard V."/>
            <person name="Morin E."/>
            <person name="Otillar R."/>
            <person name="Lindquist E.A."/>
            <person name="Sun H."/>
            <person name="LaButti K.M."/>
            <person name="Schmutz J."/>
            <person name="Jabbour D."/>
            <person name="Luo H."/>
            <person name="Baker S.E."/>
            <person name="Pisabarro A.G."/>
            <person name="Walton J.D."/>
            <person name="Blanchette R.A."/>
            <person name="Henrissat B."/>
            <person name="Martin F."/>
            <person name="Cullen D."/>
            <person name="Hibbett D.S."/>
            <person name="Grigoriev I.V."/>
        </authorList>
    </citation>
    <scope>NUCLEOTIDE SEQUENCE [LARGE SCALE GENOMIC DNA]</scope>
    <source>
        <strain evidence="3">CBS 339.88</strain>
    </source>
</reference>
<dbReference type="Proteomes" id="UP000027222">
    <property type="component" value="Unassembled WGS sequence"/>
</dbReference>
<organism evidence="2 3">
    <name type="scientific">Galerina marginata (strain CBS 339.88)</name>
    <dbReference type="NCBI Taxonomy" id="685588"/>
    <lineage>
        <taxon>Eukaryota</taxon>
        <taxon>Fungi</taxon>
        <taxon>Dikarya</taxon>
        <taxon>Basidiomycota</taxon>
        <taxon>Agaricomycotina</taxon>
        <taxon>Agaricomycetes</taxon>
        <taxon>Agaricomycetidae</taxon>
        <taxon>Agaricales</taxon>
        <taxon>Agaricineae</taxon>
        <taxon>Strophariaceae</taxon>
        <taxon>Galerina</taxon>
    </lineage>
</organism>
<keyword evidence="3" id="KW-1185">Reference proteome</keyword>
<name>A0A067TCL3_GALM3</name>
<keyword evidence="1" id="KW-1133">Transmembrane helix</keyword>
<dbReference type="EMBL" id="KL142372">
    <property type="protein sequence ID" value="KDR80087.1"/>
    <property type="molecule type" value="Genomic_DNA"/>
</dbReference>
<sequence length="153" mass="16942">MAHTTYTLPCFILTIPTFLTLVTTYYKPPLGGPYLPDSPLKARGGTLTIGYGSGGVAPLSYDLPGSQDLSVGFLKLFAFTQPLDFFTRPQPSGHDESMPMHKIWGTLLVPLIVRRYRIGTPPTGLANVWPHVHRITHRTTSLPERLTEARNPK</sequence>
<evidence type="ECO:0000256" key="1">
    <source>
        <dbReference type="SAM" id="Phobius"/>
    </source>
</evidence>
<protein>
    <submittedName>
        <fullName evidence="2">Uncharacterized protein</fullName>
    </submittedName>
</protein>
<dbReference type="AlphaFoldDB" id="A0A067TCL3"/>
<evidence type="ECO:0000313" key="2">
    <source>
        <dbReference type="EMBL" id="KDR80087.1"/>
    </source>
</evidence>
<keyword evidence="1" id="KW-0472">Membrane</keyword>
<evidence type="ECO:0000313" key="3">
    <source>
        <dbReference type="Proteomes" id="UP000027222"/>
    </source>
</evidence>
<proteinExistence type="predicted"/>
<keyword evidence="1" id="KW-0812">Transmembrane</keyword>
<feature type="transmembrane region" description="Helical" evidence="1">
    <location>
        <begin position="6"/>
        <end position="26"/>
    </location>
</feature>
<accession>A0A067TCL3</accession>
<dbReference type="HOGENOM" id="CLU_1713410_0_0_1"/>